<dbReference type="Proteomes" id="UP000294546">
    <property type="component" value="Unassembled WGS sequence"/>
</dbReference>
<accession>A0A4R1GJZ3</accession>
<keyword evidence="2" id="KW-0732">Signal</keyword>
<comment type="caution">
    <text evidence="4">The sequence shown here is derived from an EMBL/GenBank/DDBJ whole genome shotgun (WGS) entry which is preliminary data.</text>
</comment>
<dbReference type="PANTHER" id="PTHR48104:SF30">
    <property type="entry name" value="METACASPASE-1"/>
    <property type="match status" value="1"/>
</dbReference>
<dbReference type="InterPro" id="IPR011600">
    <property type="entry name" value="Pept_C14_caspase"/>
</dbReference>
<dbReference type="EMBL" id="SMFU01000007">
    <property type="protein sequence ID" value="TCK08358.1"/>
    <property type="molecule type" value="Genomic_DNA"/>
</dbReference>
<sequence>MKITYRQASRVFKRSALALVLMGGLASTPVLAAKRALLVGVSEYPNLPASLQLVGPVHDAEIVHGVLLQRGFDEENIEQLVTGTEEQALPTRANIIAALEGLAASAQDEDFIYLHFAGHGSRQPARASDNIETNGLDEIFLPMDADKWNSSIGSVENAIIDDEIGAYIDRIRDRGADVWLVFDSCHSGTMTRGAVAMPEVKYRRVGSDLLGIPDSLEGSAEANPMVEIATRGYEQSSTQQTSSKQQSSQQTSSQSQGEPVPAAERGELIAFSAAQSAETTPEMKLPRNSDGRRFHGLFTYTMMEVLGANPKLTYQQLAQQVVSRYQSLPWQATQPLFSASDMNRPVFNEEQSVAQVYPANLRRGRLEIQAGALTLLDAGAKVEVLASPLASEDESLGSLLLEEATPLKSWASVPEEESVGWPESVYVRLIEPVASTEVSVALLPSRSMNEERQQQVEAWLAQLSAQDVGIAHTALDSADILVSEFDNHLWFMRADQSLPCEEQSLSETELATCTETRLPQKLLNMPLTGDEEQQQMLLAASLQKIATVTRLMASMQHLPGGQQISSSFRIEHNGTTEDFPVNAKPVLNEGDRILFDLTNRATRPQDVSILFVDSQYGVYQLYPDSGQPNRLGSGESLSFQWDVNVDTVGTEHLLVSSVPGVGVNTDLGYLQQAPLNVSTRGLGIQLSKPAPSSEINLFSWQVSP</sequence>
<protein>
    <submittedName>
        <fullName evidence="4">Caspase domain-containing protein</fullName>
    </submittedName>
</protein>
<organism evidence="4 5">
    <name type="scientific">Marinobacterium mangrovicola</name>
    <dbReference type="NCBI Taxonomy" id="1476959"/>
    <lineage>
        <taxon>Bacteria</taxon>
        <taxon>Pseudomonadati</taxon>
        <taxon>Pseudomonadota</taxon>
        <taxon>Gammaproteobacteria</taxon>
        <taxon>Oceanospirillales</taxon>
        <taxon>Oceanospirillaceae</taxon>
        <taxon>Marinobacterium</taxon>
    </lineage>
</organism>
<dbReference type="RefSeq" id="WP_132286860.1">
    <property type="nucleotide sequence ID" value="NZ_SMFU01000007.1"/>
</dbReference>
<dbReference type="OrthoDB" id="1491023at2"/>
<dbReference type="InterPro" id="IPR050452">
    <property type="entry name" value="Metacaspase"/>
</dbReference>
<dbReference type="PANTHER" id="PTHR48104">
    <property type="entry name" value="METACASPASE-4"/>
    <property type="match status" value="1"/>
</dbReference>
<evidence type="ECO:0000256" key="2">
    <source>
        <dbReference type="SAM" id="SignalP"/>
    </source>
</evidence>
<feature type="domain" description="Peptidase C14 caspase" evidence="3">
    <location>
        <begin position="34"/>
        <end position="326"/>
    </location>
</feature>
<dbReference type="InterPro" id="IPR029030">
    <property type="entry name" value="Caspase-like_dom_sf"/>
</dbReference>
<evidence type="ECO:0000259" key="3">
    <source>
        <dbReference type="Pfam" id="PF00656"/>
    </source>
</evidence>
<evidence type="ECO:0000313" key="4">
    <source>
        <dbReference type="EMBL" id="TCK08358.1"/>
    </source>
</evidence>
<feature type="region of interest" description="Disordered" evidence="1">
    <location>
        <begin position="232"/>
        <end position="261"/>
    </location>
</feature>
<reference evidence="4 5" key="1">
    <citation type="submission" date="2019-03" db="EMBL/GenBank/DDBJ databases">
        <title>Genomic Encyclopedia of Archaeal and Bacterial Type Strains, Phase II (KMG-II): from individual species to whole genera.</title>
        <authorList>
            <person name="Goeker M."/>
        </authorList>
    </citation>
    <scope>NUCLEOTIDE SEQUENCE [LARGE SCALE GENOMIC DNA]</scope>
    <source>
        <strain evidence="4 5">DSM 27697</strain>
    </source>
</reference>
<evidence type="ECO:0000313" key="5">
    <source>
        <dbReference type="Proteomes" id="UP000294546"/>
    </source>
</evidence>
<evidence type="ECO:0000256" key="1">
    <source>
        <dbReference type="SAM" id="MobiDB-lite"/>
    </source>
</evidence>
<feature type="signal peptide" evidence="2">
    <location>
        <begin position="1"/>
        <end position="32"/>
    </location>
</feature>
<name>A0A4R1GJZ3_9GAMM</name>
<feature type="chain" id="PRO_5020180409" evidence="2">
    <location>
        <begin position="33"/>
        <end position="704"/>
    </location>
</feature>
<dbReference type="Gene3D" id="3.40.50.1460">
    <property type="match status" value="1"/>
</dbReference>
<dbReference type="GO" id="GO:0004197">
    <property type="term" value="F:cysteine-type endopeptidase activity"/>
    <property type="evidence" value="ECO:0007669"/>
    <property type="project" value="InterPro"/>
</dbReference>
<gene>
    <name evidence="4" type="ORF">CLV83_0437</name>
</gene>
<dbReference type="GO" id="GO:0006508">
    <property type="term" value="P:proteolysis"/>
    <property type="evidence" value="ECO:0007669"/>
    <property type="project" value="InterPro"/>
</dbReference>
<dbReference type="GO" id="GO:0005737">
    <property type="term" value="C:cytoplasm"/>
    <property type="evidence" value="ECO:0007669"/>
    <property type="project" value="TreeGrafter"/>
</dbReference>
<proteinExistence type="predicted"/>
<dbReference type="AlphaFoldDB" id="A0A4R1GJZ3"/>
<keyword evidence="5" id="KW-1185">Reference proteome</keyword>
<dbReference type="SUPFAM" id="SSF52129">
    <property type="entry name" value="Caspase-like"/>
    <property type="match status" value="1"/>
</dbReference>
<feature type="compositionally biased region" description="Low complexity" evidence="1">
    <location>
        <begin position="235"/>
        <end position="256"/>
    </location>
</feature>
<dbReference type="Pfam" id="PF00656">
    <property type="entry name" value="Peptidase_C14"/>
    <property type="match status" value="1"/>
</dbReference>